<feature type="transmembrane region" description="Helical" evidence="1">
    <location>
        <begin position="12"/>
        <end position="31"/>
    </location>
</feature>
<dbReference type="InterPro" id="IPR000620">
    <property type="entry name" value="EamA_dom"/>
</dbReference>
<keyword evidence="1" id="KW-0812">Transmembrane</keyword>
<feature type="domain" description="EamA" evidence="2">
    <location>
        <begin position="16"/>
        <end position="137"/>
    </location>
</feature>
<dbReference type="GO" id="GO:0016020">
    <property type="term" value="C:membrane"/>
    <property type="evidence" value="ECO:0007669"/>
    <property type="project" value="InterPro"/>
</dbReference>
<keyword evidence="5" id="KW-1185">Reference proteome</keyword>
<feature type="transmembrane region" description="Helical" evidence="1">
    <location>
        <begin position="143"/>
        <end position="163"/>
    </location>
</feature>
<dbReference type="Proteomes" id="UP001368318">
    <property type="component" value="Chromosome"/>
</dbReference>
<dbReference type="PANTHER" id="PTHR22911">
    <property type="entry name" value="ACYL-MALONYL CONDENSING ENZYME-RELATED"/>
    <property type="match status" value="1"/>
</dbReference>
<dbReference type="AlphaFoldDB" id="A0AAU6P3I4"/>
<name>A0AAU6P3I4_9FLAO</name>
<keyword evidence="1" id="KW-1133">Transmembrane helix</keyword>
<accession>A0AAU6P3I4</accession>
<dbReference type="Pfam" id="PF00892">
    <property type="entry name" value="EamA"/>
    <property type="match status" value="2"/>
</dbReference>
<evidence type="ECO:0000259" key="2">
    <source>
        <dbReference type="Pfam" id="PF00892"/>
    </source>
</evidence>
<feature type="transmembrane region" description="Helical" evidence="1">
    <location>
        <begin position="120"/>
        <end position="137"/>
    </location>
</feature>
<evidence type="ECO:0000313" key="5">
    <source>
        <dbReference type="Proteomes" id="UP001368318"/>
    </source>
</evidence>
<feature type="transmembrane region" description="Helical" evidence="1">
    <location>
        <begin position="266"/>
        <end position="287"/>
    </location>
</feature>
<gene>
    <name evidence="4" type="ORF">R3L15_07645</name>
    <name evidence="3" type="ORF">R3L16_13940</name>
</gene>
<evidence type="ECO:0000256" key="1">
    <source>
        <dbReference type="SAM" id="Phobius"/>
    </source>
</evidence>
<evidence type="ECO:0000313" key="3">
    <source>
        <dbReference type="EMBL" id="WXA02834.1"/>
    </source>
</evidence>
<evidence type="ECO:0000313" key="4">
    <source>
        <dbReference type="EMBL" id="WXA12004.1"/>
    </source>
</evidence>
<dbReference type="RefSeq" id="WP_338730924.1">
    <property type="nucleotide sequence ID" value="NZ_CP136924.1"/>
</dbReference>
<dbReference type="InterPro" id="IPR037185">
    <property type="entry name" value="EmrE-like"/>
</dbReference>
<feature type="transmembrane region" description="Helical" evidence="1">
    <location>
        <begin position="69"/>
        <end position="87"/>
    </location>
</feature>
<feature type="transmembrane region" description="Helical" evidence="1">
    <location>
        <begin position="239"/>
        <end position="260"/>
    </location>
</feature>
<dbReference type="EMBL" id="CP136925">
    <property type="protein sequence ID" value="WXA12004.1"/>
    <property type="molecule type" value="Genomic_DNA"/>
</dbReference>
<feature type="transmembrane region" description="Helical" evidence="1">
    <location>
        <begin position="93"/>
        <end position="113"/>
    </location>
</feature>
<dbReference type="EMBL" id="CP136924">
    <property type="protein sequence ID" value="WXA02834.1"/>
    <property type="molecule type" value="Genomic_DNA"/>
</dbReference>
<feature type="transmembrane region" description="Helical" evidence="1">
    <location>
        <begin position="37"/>
        <end position="57"/>
    </location>
</feature>
<organism evidence="4">
    <name type="scientific">Mangrovimonas cancribranchiae</name>
    <dbReference type="NCBI Taxonomy" id="3080055"/>
    <lineage>
        <taxon>Bacteria</taxon>
        <taxon>Pseudomonadati</taxon>
        <taxon>Bacteroidota</taxon>
        <taxon>Flavobacteriia</taxon>
        <taxon>Flavobacteriales</taxon>
        <taxon>Flavobacteriaceae</taxon>
        <taxon>Mangrovimonas</taxon>
    </lineage>
</organism>
<feature type="domain" description="EamA" evidence="2">
    <location>
        <begin position="145"/>
        <end position="284"/>
    </location>
</feature>
<sequence>MLNDKLKDYSHLHFLVFIAGFTAVIGALISIEAISLVWYRMLIALVVMSLYLVVFKVNIQVSKKELTKFSLAGIIIALHWITFFEAIKTANISIALAAFSTGSFFVSFIEPLIFKRKPSWYEILFGIIIIIGVSIITKNEFHHFKALLIGVLSAVFSSLFAVLNGKFLEIHKASVISFYEFIAGVLFISVYLMFSINGFSKMFFSISLNDLLWLIILATICTAYTFVATVYIMKNITPYTVVLTYNLEPVYGILLALIIFPEKETMSINFYLGAGIIVITVLLNGIIKNIKNLKKKRTLSQFDD</sequence>
<proteinExistence type="predicted"/>
<keyword evidence="1" id="KW-0472">Membrane</keyword>
<reference evidence="4 5" key="1">
    <citation type="submission" date="2023-10" db="EMBL/GenBank/DDBJ databases">
        <title>Culture-based analysis of two novel bacteria associated with mangrove crab gills.</title>
        <authorList>
            <person name="Yang X."/>
            <person name="Garuglieri E."/>
            <person name="Van Goethem M.W."/>
            <person name="Fusi M."/>
            <person name="Marasco R."/>
            <person name="Daffonchio D.G."/>
        </authorList>
    </citation>
    <scope>NUCLEOTIDE SEQUENCE</scope>
    <source>
        <strain evidence="4">UG2-1</strain>
        <strain evidence="3">UG2-2</strain>
        <strain evidence="5">UG2_2</strain>
    </source>
</reference>
<feature type="transmembrane region" description="Helical" evidence="1">
    <location>
        <begin position="175"/>
        <end position="199"/>
    </location>
</feature>
<dbReference type="SUPFAM" id="SSF103481">
    <property type="entry name" value="Multidrug resistance efflux transporter EmrE"/>
    <property type="match status" value="2"/>
</dbReference>
<dbReference type="PANTHER" id="PTHR22911:SF79">
    <property type="entry name" value="MOBA-LIKE NTP TRANSFERASE DOMAIN-CONTAINING PROTEIN"/>
    <property type="match status" value="1"/>
</dbReference>
<dbReference type="KEGG" id="mcaa:R3L15_07645"/>
<feature type="transmembrane region" description="Helical" evidence="1">
    <location>
        <begin position="211"/>
        <end position="232"/>
    </location>
</feature>
<protein>
    <submittedName>
        <fullName evidence="4">DMT family transporter</fullName>
    </submittedName>
</protein>